<proteinExistence type="predicted"/>
<comment type="caution">
    <text evidence="1">The sequence shown here is derived from an EMBL/GenBank/DDBJ whole genome shotgun (WGS) entry which is preliminary data.</text>
</comment>
<dbReference type="EMBL" id="BKCJ010004002">
    <property type="protein sequence ID" value="GEU58432.1"/>
    <property type="molecule type" value="Genomic_DNA"/>
</dbReference>
<sequence length="215" mass="24724">MGCAVEIENMLEIKVYEAGSQEEISSFEAWRRAFDINELIYTELCHEFYSTYEFDELCANDELRTKKVNEEGFNVYFQGGLRGDENFNAMDYWLSVSIAKGLHLSSSLDSTIRSPILRVLEKMITYGLCQRTTGYDKVLNSLSVPNYCRALDTTTLRELIDSEGRLIPEVPALGVPRVAILRGPRPFMQDLYKRIGSMEIRQGAIERMAYRQSYH</sequence>
<dbReference type="AlphaFoldDB" id="A0A6L2LCU0"/>
<gene>
    <name evidence="1" type="ORF">Tci_030410</name>
</gene>
<protein>
    <submittedName>
        <fullName evidence="1">Uncharacterized protein</fullName>
    </submittedName>
</protein>
<accession>A0A6L2LCU0</accession>
<reference evidence="1" key="1">
    <citation type="journal article" date="2019" name="Sci. Rep.">
        <title>Draft genome of Tanacetum cinerariifolium, the natural source of mosquito coil.</title>
        <authorList>
            <person name="Yamashiro T."/>
            <person name="Shiraishi A."/>
            <person name="Satake H."/>
            <person name="Nakayama K."/>
        </authorList>
    </citation>
    <scope>NUCLEOTIDE SEQUENCE</scope>
</reference>
<evidence type="ECO:0000313" key="1">
    <source>
        <dbReference type="EMBL" id="GEU58432.1"/>
    </source>
</evidence>
<organism evidence="1">
    <name type="scientific">Tanacetum cinerariifolium</name>
    <name type="common">Dalmatian daisy</name>
    <name type="synonym">Chrysanthemum cinerariifolium</name>
    <dbReference type="NCBI Taxonomy" id="118510"/>
    <lineage>
        <taxon>Eukaryota</taxon>
        <taxon>Viridiplantae</taxon>
        <taxon>Streptophyta</taxon>
        <taxon>Embryophyta</taxon>
        <taxon>Tracheophyta</taxon>
        <taxon>Spermatophyta</taxon>
        <taxon>Magnoliopsida</taxon>
        <taxon>eudicotyledons</taxon>
        <taxon>Gunneridae</taxon>
        <taxon>Pentapetalae</taxon>
        <taxon>asterids</taxon>
        <taxon>campanulids</taxon>
        <taxon>Asterales</taxon>
        <taxon>Asteraceae</taxon>
        <taxon>Asteroideae</taxon>
        <taxon>Anthemideae</taxon>
        <taxon>Anthemidinae</taxon>
        <taxon>Tanacetum</taxon>
    </lineage>
</organism>
<name>A0A6L2LCU0_TANCI</name>